<sequence length="74" mass="8279">MAIAESLTGKSMSITPHISMAVTTPTPNKLFSTPKNFENSFTNIIIPIINIKFPTNNLKLKFLNLHIKHLSPFL</sequence>
<accession>A0A401UUM3</accession>
<dbReference type="AlphaFoldDB" id="A0A401UUM3"/>
<reference evidence="1 2" key="1">
    <citation type="submission" date="2018-11" db="EMBL/GenBank/DDBJ databases">
        <title>Genome sequencing and assembly of Clostridium tagluense strain A121.</title>
        <authorList>
            <person name="Murakami T."/>
            <person name="Segawa T."/>
            <person name="Shcherbakova V.A."/>
            <person name="Mori H."/>
            <person name="Yoshimura Y."/>
        </authorList>
    </citation>
    <scope>NUCLEOTIDE SEQUENCE [LARGE SCALE GENOMIC DNA]</scope>
    <source>
        <strain evidence="1 2">A121</strain>
    </source>
</reference>
<name>A0A401UUM3_9CLOT</name>
<evidence type="ECO:0000313" key="2">
    <source>
        <dbReference type="Proteomes" id="UP000287872"/>
    </source>
</evidence>
<protein>
    <submittedName>
        <fullName evidence="1">Uncharacterized protein</fullName>
    </submittedName>
</protein>
<organism evidence="1 2">
    <name type="scientific">Clostridium tagluense</name>
    <dbReference type="NCBI Taxonomy" id="360422"/>
    <lineage>
        <taxon>Bacteria</taxon>
        <taxon>Bacillati</taxon>
        <taxon>Bacillota</taxon>
        <taxon>Clostridia</taxon>
        <taxon>Eubacteriales</taxon>
        <taxon>Clostridiaceae</taxon>
        <taxon>Clostridium</taxon>
    </lineage>
</organism>
<keyword evidence="2" id="KW-1185">Reference proteome</keyword>
<dbReference type="Proteomes" id="UP000287872">
    <property type="component" value="Unassembled WGS sequence"/>
</dbReference>
<proteinExistence type="predicted"/>
<gene>
    <name evidence="1" type="ORF">Ctaglu_48540</name>
</gene>
<comment type="caution">
    <text evidence="1">The sequence shown here is derived from an EMBL/GenBank/DDBJ whole genome shotgun (WGS) entry which is preliminary data.</text>
</comment>
<dbReference type="EMBL" id="BHYK01000072">
    <property type="protein sequence ID" value="GCD13231.1"/>
    <property type="molecule type" value="Genomic_DNA"/>
</dbReference>
<evidence type="ECO:0000313" key="1">
    <source>
        <dbReference type="EMBL" id="GCD13231.1"/>
    </source>
</evidence>